<dbReference type="Pfam" id="PF00441">
    <property type="entry name" value="Acyl-CoA_dh_1"/>
    <property type="match status" value="1"/>
</dbReference>
<dbReference type="Proteomes" id="UP001165368">
    <property type="component" value="Unassembled WGS sequence"/>
</dbReference>
<dbReference type="SUPFAM" id="SSF56645">
    <property type="entry name" value="Acyl-CoA dehydrogenase NM domain-like"/>
    <property type="match status" value="1"/>
</dbReference>
<keyword evidence="3 6" id="KW-0285">Flavoprotein</keyword>
<evidence type="ECO:0000259" key="7">
    <source>
        <dbReference type="Pfam" id="PF00441"/>
    </source>
</evidence>
<evidence type="ECO:0000256" key="4">
    <source>
        <dbReference type="ARBA" id="ARBA00022827"/>
    </source>
</evidence>
<dbReference type="RefSeq" id="WP_237818419.1">
    <property type="nucleotide sequence ID" value="NZ_JAKLTQ010000002.1"/>
</dbReference>
<comment type="similarity">
    <text evidence="2 6">Belongs to the acyl-CoA dehydrogenase family.</text>
</comment>
<evidence type="ECO:0000256" key="5">
    <source>
        <dbReference type="ARBA" id="ARBA00023002"/>
    </source>
</evidence>
<keyword evidence="4 6" id="KW-0274">FAD</keyword>
<dbReference type="EMBL" id="JAKLTQ010000002">
    <property type="protein sequence ID" value="MCG2621315.1"/>
    <property type="molecule type" value="Genomic_DNA"/>
</dbReference>
<accession>A0ABS9L3R1</accession>
<name>A0ABS9L3R1_9MICC</name>
<comment type="cofactor">
    <cofactor evidence="1 6">
        <name>FAD</name>
        <dbReference type="ChEBI" id="CHEBI:57692"/>
    </cofactor>
</comment>
<reference evidence="10" key="1">
    <citation type="submission" date="2022-01" db="EMBL/GenBank/DDBJ databases">
        <authorList>
            <person name="Jo J.-H."/>
            <person name="Im W.-T."/>
        </authorList>
    </citation>
    <scope>NUCLEOTIDE SEQUENCE</scope>
    <source>
        <strain evidence="10">I2-34</strain>
    </source>
</reference>
<keyword evidence="5 6" id="KW-0560">Oxidoreductase</keyword>
<organism evidence="10 11">
    <name type="scientific">Arthrobacter hankyongi</name>
    <dbReference type="NCBI Taxonomy" id="2904801"/>
    <lineage>
        <taxon>Bacteria</taxon>
        <taxon>Bacillati</taxon>
        <taxon>Actinomycetota</taxon>
        <taxon>Actinomycetes</taxon>
        <taxon>Micrococcales</taxon>
        <taxon>Micrococcaceae</taxon>
        <taxon>Arthrobacter</taxon>
    </lineage>
</organism>
<dbReference type="Gene3D" id="2.40.110.10">
    <property type="entry name" value="Butyryl-CoA Dehydrogenase, subunit A, domain 2"/>
    <property type="match status" value="1"/>
</dbReference>
<gene>
    <name evidence="10" type="ORF">LVY72_05230</name>
</gene>
<dbReference type="Gene3D" id="1.10.540.10">
    <property type="entry name" value="Acyl-CoA dehydrogenase/oxidase, N-terminal domain"/>
    <property type="match status" value="1"/>
</dbReference>
<evidence type="ECO:0000256" key="3">
    <source>
        <dbReference type="ARBA" id="ARBA00022630"/>
    </source>
</evidence>
<dbReference type="Gene3D" id="1.20.140.10">
    <property type="entry name" value="Butyryl-CoA Dehydrogenase, subunit A, domain 3"/>
    <property type="match status" value="1"/>
</dbReference>
<feature type="domain" description="Acyl-CoA dehydrogenase/oxidase C-terminal" evidence="7">
    <location>
        <begin position="229"/>
        <end position="352"/>
    </location>
</feature>
<sequence>MDFQLDEAAEDLRLLTAEILDKTGASGEVGANPDPGEVWAKFAEAGLIEAFLPEELGGTAADAVSLAAVLREVGLRAAPVPALPVLAMGVLPLVRHAGPDLASVLERVAGGAILTAAVREPGGARATQPATTAAAVAGGYVLQGTKTMVPFGAEAEWILVPARLGDGGVGVFLVSSDVEGLEVAPQPTGSHIPAAAIALNSVRVAHSALVGGDTESAVARTLELSTWAGIAAQASGHLEAALKLTAEHVKTRRQFGRALAEFQAVAMTVSDVYIANLLLTNLTWGGAWRFEAGDPDEAAETLASALLVITEEVAKALLACQQVHGSLGFDATYPLHRHFSAGLHFSRWIGGPDGALELLGDLVDTRTGEAQCASL</sequence>
<evidence type="ECO:0000259" key="8">
    <source>
        <dbReference type="Pfam" id="PF02770"/>
    </source>
</evidence>
<feature type="domain" description="Acyl-CoA oxidase/dehydrogenase middle" evidence="8">
    <location>
        <begin position="122"/>
        <end position="188"/>
    </location>
</feature>
<evidence type="ECO:0000256" key="2">
    <source>
        <dbReference type="ARBA" id="ARBA00009347"/>
    </source>
</evidence>
<dbReference type="InterPro" id="IPR037069">
    <property type="entry name" value="AcylCoA_DH/ox_N_sf"/>
</dbReference>
<feature type="domain" description="Acyl-CoA dehydrogenase/oxidase N-terminal" evidence="9">
    <location>
        <begin position="35"/>
        <end position="97"/>
    </location>
</feature>
<dbReference type="InterPro" id="IPR006091">
    <property type="entry name" value="Acyl-CoA_Oxase/DH_mid-dom"/>
</dbReference>
<dbReference type="InterPro" id="IPR013786">
    <property type="entry name" value="AcylCoA_DH/ox_N"/>
</dbReference>
<dbReference type="InterPro" id="IPR009075">
    <property type="entry name" value="AcylCo_DH/oxidase_C"/>
</dbReference>
<protein>
    <submittedName>
        <fullName evidence="10">Acyl-CoA/acyl-ACP dehydrogenase</fullName>
    </submittedName>
</protein>
<comment type="caution">
    <text evidence="10">The sequence shown here is derived from an EMBL/GenBank/DDBJ whole genome shotgun (WGS) entry which is preliminary data.</text>
</comment>
<keyword evidence="11" id="KW-1185">Reference proteome</keyword>
<dbReference type="Pfam" id="PF02770">
    <property type="entry name" value="Acyl-CoA_dh_M"/>
    <property type="match status" value="1"/>
</dbReference>
<evidence type="ECO:0000256" key="6">
    <source>
        <dbReference type="RuleBase" id="RU362125"/>
    </source>
</evidence>
<dbReference type="InterPro" id="IPR046373">
    <property type="entry name" value="Acyl-CoA_Oxase/DH_mid-dom_sf"/>
</dbReference>
<proteinExistence type="inferred from homology"/>
<evidence type="ECO:0000259" key="9">
    <source>
        <dbReference type="Pfam" id="PF02771"/>
    </source>
</evidence>
<dbReference type="Pfam" id="PF02771">
    <property type="entry name" value="Acyl-CoA_dh_N"/>
    <property type="match status" value="1"/>
</dbReference>
<dbReference type="PANTHER" id="PTHR43884:SF20">
    <property type="entry name" value="ACYL-COA DEHYDROGENASE FADE28"/>
    <property type="match status" value="1"/>
</dbReference>
<dbReference type="PANTHER" id="PTHR43884">
    <property type="entry name" value="ACYL-COA DEHYDROGENASE"/>
    <property type="match status" value="1"/>
</dbReference>
<dbReference type="InterPro" id="IPR036250">
    <property type="entry name" value="AcylCo_DH-like_C"/>
</dbReference>
<evidence type="ECO:0000313" key="10">
    <source>
        <dbReference type="EMBL" id="MCG2621315.1"/>
    </source>
</evidence>
<dbReference type="InterPro" id="IPR009100">
    <property type="entry name" value="AcylCoA_DH/oxidase_NM_dom_sf"/>
</dbReference>
<dbReference type="SUPFAM" id="SSF47203">
    <property type="entry name" value="Acyl-CoA dehydrogenase C-terminal domain-like"/>
    <property type="match status" value="1"/>
</dbReference>
<evidence type="ECO:0000256" key="1">
    <source>
        <dbReference type="ARBA" id="ARBA00001974"/>
    </source>
</evidence>
<evidence type="ECO:0000313" key="11">
    <source>
        <dbReference type="Proteomes" id="UP001165368"/>
    </source>
</evidence>